<evidence type="ECO:0000256" key="14">
    <source>
        <dbReference type="ARBA" id="ARBA00048202"/>
    </source>
</evidence>
<dbReference type="InterPro" id="IPR034300">
    <property type="entry name" value="PNTB-like"/>
</dbReference>
<keyword evidence="19" id="KW-1185">Reference proteome</keyword>
<evidence type="ECO:0000313" key="19">
    <source>
        <dbReference type="Proteomes" id="UP001501771"/>
    </source>
</evidence>
<comment type="caution">
    <text evidence="18">The sequence shown here is derived from an EMBL/GenBank/DDBJ whole genome shotgun (WGS) entry which is preliminary data.</text>
</comment>
<feature type="transmembrane region" description="Helical" evidence="16">
    <location>
        <begin position="219"/>
        <end position="239"/>
    </location>
</feature>
<sequence length="470" mass="48542">MPTWVQVVYLLCAIGFILALKGLSGPRTARRGNLVGAAAAVVGCVLPFIYVDHLDHVPLMIGAIAVGTAGGVFGARKVQMTQMPQMVALFNGVGGGAAALVALLELNHMLEVQDALDALGADVDAYGWFVYAATAFTIFVGSVSFAGSLITFAKLQELMTSRPVVFAGLPVAFGLMLLGGVGLSVLTVTDAAIGIGIALCLVGLVFGVLLVLPVGGADVPIVISLLNAFTGLTVAAGGYVLSNTLLLVGGTLVGASGTFLTLLMARAMGRSVGNIMFGALKGGSTLGGGEASDRPVKSAGPEDVAILLGYADRVIIVPGYGLAVAQAQHTLRELVDVLGERGTKVDYAIHPVAGRMPGHMNVLLAEAQVPYEQLVEMDEINGEFKNTDVVLVVGANDVVNPAAKTTPGAPIYGMPILNADEAKQIVFMKRSMRPGFAGIENELLFDPKTTLLFGDAKESLGKLLNSIKSL</sequence>
<protein>
    <recommendedName>
        <fullName evidence="5 15">NAD(P) transhydrogenase subunit beta</fullName>
        <ecNumber evidence="4 15">7.1.1.1</ecNumber>
    </recommendedName>
    <alternativeName>
        <fullName evidence="15">Nicotinamide nucleotide transhydrogenase subunit beta</fullName>
    </alternativeName>
</protein>
<keyword evidence="6 15" id="KW-1003">Cell membrane</keyword>
<evidence type="ECO:0000259" key="17">
    <source>
        <dbReference type="Pfam" id="PF02233"/>
    </source>
</evidence>
<dbReference type="InterPro" id="IPR012136">
    <property type="entry name" value="NADH_DH_b"/>
</dbReference>
<evidence type="ECO:0000256" key="13">
    <source>
        <dbReference type="ARBA" id="ARBA00023136"/>
    </source>
</evidence>
<dbReference type="PANTHER" id="PTHR44758:SF1">
    <property type="entry name" value="NAD(P) TRANSHYDROGENASE SUBUNIT BETA"/>
    <property type="match status" value="1"/>
</dbReference>
<evidence type="ECO:0000256" key="15">
    <source>
        <dbReference type="PIRNR" id="PIRNR000204"/>
    </source>
</evidence>
<evidence type="ECO:0000256" key="3">
    <source>
        <dbReference type="ARBA" id="ARBA00007919"/>
    </source>
</evidence>
<evidence type="ECO:0000256" key="1">
    <source>
        <dbReference type="ARBA" id="ARBA00003943"/>
    </source>
</evidence>
<dbReference type="Proteomes" id="UP001501771">
    <property type="component" value="Unassembled WGS sequence"/>
</dbReference>
<dbReference type="InterPro" id="IPR029035">
    <property type="entry name" value="DHS-like_NAD/FAD-binding_dom"/>
</dbReference>
<keyword evidence="13 15" id="KW-0472">Membrane</keyword>
<proteinExistence type="inferred from homology"/>
<dbReference type="EMBL" id="BAAAQR010000002">
    <property type="protein sequence ID" value="GAA2140094.1"/>
    <property type="molecule type" value="Genomic_DNA"/>
</dbReference>
<feature type="transmembrane region" description="Helical" evidence="16">
    <location>
        <begin position="87"/>
        <end position="106"/>
    </location>
</feature>
<feature type="transmembrane region" description="Helical" evidence="16">
    <location>
        <begin position="126"/>
        <end position="152"/>
    </location>
</feature>
<comment type="similarity">
    <text evidence="3 15">Belongs to the PNT beta subunit family.</text>
</comment>
<evidence type="ECO:0000256" key="8">
    <source>
        <dbReference type="ARBA" id="ARBA00022692"/>
    </source>
</evidence>
<name>A0ABN2ZCC1_9ACTN</name>
<feature type="transmembrane region" description="Helical" evidence="16">
    <location>
        <begin position="6"/>
        <end position="23"/>
    </location>
</feature>
<dbReference type="PIRSF" id="PIRSF000204">
    <property type="entry name" value="PNTB"/>
    <property type="match status" value="1"/>
</dbReference>
<feature type="transmembrane region" description="Helical" evidence="16">
    <location>
        <begin position="32"/>
        <end position="51"/>
    </location>
</feature>
<dbReference type="PANTHER" id="PTHR44758">
    <property type="entry name" value="NAD(P) TRANSHYDROGENASE SUBUNIT BETA"/>
    <property type="match status" value="1"/>
</dbReference>
<feature type="domain" description="NADP transhydrogenase beta-like" evidence="17">
    <location>
        <begin position="6"/>
        <end position="465"/>
    </location>
</feature>
<evidence type="ECO:0000256" key="5">
    <source>
        <dbReference type="ARBA" id="ARBA00014581"/>
    </source>
</evidence>
<keyword evidence="12 15" id="KW-0520">NAD</keyword>
<reference evidence="18 19" key="1">
    <citation type="journal article" date="2019" name="Int. J. Syst. Evol. Microbiol.">
        <title>The Global Catalogue of Microorganisms (GCM) 10K type strain sequencing project: providing services to taxonomists for standard genome sequencing and annotation.</title>
        <authorList>
            <consortium name="The Broad Institute Genomics Platform"/>
            <consortium name="The Broad Institute Genome Sequencing Center for Infectious Disease"/>
            <person name="Wu L."/>
            <person name="Ma J."/>
        </authorList>
    </citation>
    <scope>NUCLEOTIDE SEQUENCE [LARGE SCALE GENOMIC DNA]</scope>
    <source>
        <strain evidence="18 19">JCM 16022</strain>
    </source>
</reference>
<evidence type="ECO:0000313" key="18">
    <source>
        <dbReference type="EMBL" id="GAA2140094.1"/>
    </source>
</evidence>
<keyword evidence="10 15" id="KW-1278">Translocase</keyword>
<dbReference type="Pfam" id="PF02233">
    <property type="entry name" value="PNTB"/>
    <property type="match status" value="1"/>
</dbReference>
<evidence type="ECO:0000256" key="6">
    <source>
        <dbReference type="ARBA" id="ARBA00022475"/>
    </source>
</evidence>
<accession>A0ABN2ZCC1</accession>
<keyword evidence="7 15" id="KW-0997">Cell inner membrane</keyword>
<keyword evidence="11 16" id="KW-1133">Transmembrane helix</keyword>
<evidence type="ECO:0000256" key="10">
    <source>
        <dbReference type="ARBA" id="ARBA00022967"/>
    </source>
</evidence>
<organism evidence="18 19">
    <name type="scientific">Nocardioides koreensis</name>
    <dbReference type="NCBI Taxonomy" id="433651"/>
    <lineage>
        <taxon>Bacteria</taxon>
        <taxon>Bacillati</taxon>
        <taxon>Actinomycetota</taxon>
        <taxon>Actinomycetes</taxon>
        <taxon>Propionibacteriales</taxon>
        <taxon>Nocardioidaceae</taxon>
        <taxon>Nocardioides</taxon>
    </lineage>
</organism>
<feature type="transmembrane region" description="Helical" evidence="16">
    <location>
        <begin position="164"/>
        <end position="185"/>
    </location>
</feature>
<evidence type="ECO:0000256" key="4">
    <source>
        <dbReference type="ARBA" id="ARBA00012943"/>
    </source>
</evidence>
<keyword evidence="8 16" id="KW-0812">Transmembrane</keyword>
<evidence type="ECO:0000256" key="7">
    <source>
        <dbReference type="ARBA" id="ARBA00022519"/>
    </source>
</evidence>
<comment type="subcellular location">
    <subcellularLocation>
        <location evidence="2">Cell inner membrane</location>
        <topology evidence="2">Multi-pass membrane protein</topology>
    </subcellularLocation>
</comment>
<dbReference type="Gene3D" id="3.40.50.1220">
    <property type="entry name" value="TPP-binding domain"/>
    <property type="match status" value="1"/>
</dbReference>
<dbReference type="EC" id="7.1.1.1" evidence="4 15"/>
<gene>
    <name evidence="18" type="ORF">GCM10009844_09440</name>
</gene>
<comment type="catalytic activity">
    <reaction evidence="14 15">
        <text>NAD(+) + NADPH + H(+)(in) = NADH + NADP(+) + H(+)(out)</text>
        <dbReference type="Rhea" id="RHEA:47992"/>
        <dbReference type="ChEBI" id="CHEBI:15378"/>
        <dbReference type="ChEBI" id="CHEBI:57540"/>
        <dbReference type="ChEBI" id="CHEBI:57783"/>
        <dbReference type="ChEBI" id="CHEBI:57945"/>
        <dbReference type="ChEBI" id="CHEBI:58349"/>
        <dbReference type="EC" id="7.1.1.1"/>
    </reaction>
</comment>
<feature type="transmembrane region" description="Helical" evidence="16">
    <location>
        <begin position="191"/>
        <end position="212"/>
    </location>
</feature>
<evidence type="ECO:0000256" key="2">
    <source>
        <dbReference type="ARBA" id="ARBA00004429"/>
    </source>
</evidence>
<dbReference type="RefSeq" id="WP_344148358.1">
    <property type="nucleotide sequence ID" value="NZ_BAAAQR010000002.1"/>
</dbReference>
<feature type="transmembrane region" description="Helical" evidence="16">
    <location>
        <begin position="57"/>
        <end position="75"/>
    </location>
</feature>
<evidence type="ECO:0000256" key="9">
    <source>
        <dbReference type="ARBA" id="ARBA00022857"/>
    </source>
</evidence>
<evidence type="ECO:0000256" key="12">
    <source>
        <dbReference type="ARBA" id="ARBA00023027"/>
    </source>
</evidence>
<feature type="transmembrane region" description="Helical" evidence="16">
    <location>
        <begin position="245"/>
        <end position="265"/>
    </location>
</feature>
<keyword evidence="9 15" id="KW-0521">NADP</keyword>
<dbReference type="SUPFAM" id="SSF52467">
    <property type="entry name" value="DHS-like NAD/FAD-binding domain"/>
    <property type="match status" value="1"/>
</dbReference>
<evidence type="ECO:0000256" key="16">
    <source>
        <dbReference type="SAM" id="Phobius"/>
    </source>
</evidence>
<comment type="function">
    <text evidence="1 15">The transhydrogenation between NADH and NADP is coupled to respiration and ATP hydrolysis and functions as a proton pump across the membrane.</text>
</comment>
<evidence type="ECO:0000256" key="11">
    <source>
        <dbReference type="ARBA" id="ARBA00022989"/>
    </source>
</evidence>